<keyword evidence="9" id="KW-0456">Lyase</keyword>
<evidence type="ECO:0000256" key="3">
    <source>
        <dbReference type="ARBA" id="ARBA00022598"/>
    </source>
</evidence>
<dbReference type="InterPro" id="IPR015421">
    <property type="entry name" value="PyrdxlP-dep_Trfase_major"/>
</dbReference>
<keyword evidence="3" id="KW-0436">Ligase</keyword>
<evidence type="ECO:0000256" key="8">
    <source>
        <dbReference type="ARBA" id="ARBA00023146"/>
    </source>
</evidence>
<organism evidence="12 13">
    <name type="scientific">Entamoeba nuttalli</name>
    <dbReference type="NCBI Taxonomy" id="412467"/>
    <lineage>
        <taxon>Eukaryota</taxon>
        <taxon>Amoebozoa</taxon>
        <taxon>Evosea</taxon>
        <taxon>Archamoebae</taxon>
        <taxon>Mastigamoebida</taxon>
        <taxon>Entamoebidae</taxon>
        <taxon>Entamoeba</taxon>
    </lineage>
</organism>
<dbReference type="InterPro" id="IPR014729">
    <property type="entry name" value="Rossmann-like_a/b/a_fold"/>
</dbReference>
<evidence type="ECO:0000256" key="11">
    <source>
        <dbReference type="ARBA" id="ARBA00048248"/>
    </source>
</evidence>
<keyword evidence="13" id="KW-1185">Reference proteome</keyword>
<evidence type="ECO:0000256" key="5">
    <source>
        <dbReference type="ARBA" id="ARBA00022840"/>
    </source>
</evidence>
<accession>A0ABQ0DGY0</accession>
<dbReference type="NCBIfam" id="NF006330">
    <property type="entry name" value="PRK08560.1"/>
    <property type="match status" value="1"/>
</dbReference>
<dbReference type="SUPFAM" id="SSF52374">
    <property type="entry name" value="Nucleotidylyl transferase"/>
    <property type="match status" value="1"/>
</dbReference>
<comment type="catalytic activity">
    <reaction evidence="11">
        <text>tRNA(Tyr) + L-tyrosine + ATP = L-tyrosyl-tRNA(Tyr) + AMP + diphosphate + H(+)</text>
        <dbReference type="Rhea" id="RHEA:10220"/>
        <dbReference type="Rhea" id="RHEA-COMP:9706"/>
        <dbReference type="Rhea" id="RHEA-COMP:9707"/>
        <dbReference type="ChEBI" id="CHEBI:15378"/>
        <dbReference type="ChEBI" id="CHEBI:30616"/>
        <dbReference type="ChEBI" id="CHEBI:33019"/>
        <dbReference type="ChEBI" id="CHEBI:58315"/>
        <dbReference type="ChEBI" id="CHEBI:78442"/>
        <dbReference type="ChEBI" id="CHEBI:78536"/>
        <dbReference type="ChEBI" id="CHEBI:456215"/>
        <dbReference type="EC" id="6.1.1.1"/>
    </reaction>
</comment>
<evidence type="ECO:0000313" key="13">
    <source>
        <dbReference type="Proteomes" id="UP001628156"/>
    </source>
</evidence>
<dbReference type="EC" id="6.1.1.1" evidence="2"/>
<keyword evidence="5" id="KW-0067">ATP-binding</keyword>
<dbReference type="Pfam" id="PF00579">
    <property type="entry name" value="tRNA-synt_1b"/>
    <property type="match status" value="1"/>
</dbReference>
<keyword evidence="6" id="KW-0663">Pyridoxal phosphate</keyword>
<reference evidence="12 13" key="1">
    <citation type="journal article" date="2019" name="PLoS Negl. Trop. Dis.">
        <title>Whole genome sequencing of Entamoeba nuttalli reveals mammalian host-related molecular signatures and a novel octapeptide-repeat surface protein.</title>
        <authorList>
            <person name="Tanaka M."/>
            <person name="Makiuchi T."/>
            <person name="Komiyama T."/>
            <person name="Shiina T."/>
            <person name="Osaki K."/>
            <person name="Tachibana H."/>
        </authorList>
    </citation>
    <scope>NUCLEOTIDE SEQUENCE [LARGE SCALE GENOMIC DNA]</scope>
    <source>
        <strain evidence="12 13">P19-061405</strain>
    </source>
</reference>
<dbReference type="InterPro" id="IPR002129">
    <property type="entry name" value="PyrdxlP-dep_de-COase"/>
</dbReference>
<proteinExistence type="predicted"/>
<comment type="caution">
    <text evidence="12">The sequence shown here is derived from an EMBL/GenBank/DDBJ whole genome shotgun (WGS) entry which is preliminary data.</text>
</comment>
<evidence type="ECO:0000256" key="7">
    <source>
        <dbReference type="ARBA" id="ARBA00022917"/>
    </source>
</evidence>
<dbReference type="Gene3D" id="3.40.640.10">
    <property type="entry name" value="Type I PLP-dependent aspartate aminotransferase-like (Major domain)"/>
    <property type="match status" value="1"/>
</dbReference>
<dbReference type="SUPFAM" id="SSF53383">
    <property type="entry name" value="PLP-dependent transferases"/>
    <property type="match status" value="1"/>
</dbReference>
<evidence type="ECO:0000256" key="4">
    <source>
        <dbReference type="ARBA" id="ARBA00022741"/>
    </source>
</evidence>
<evidence type="ECO:0000313" key="12">
    <source>
        <dbReference type="EMBL" id="GAB1222109.1"/>
    </source>
</evidence>
<dbReference type="Gene3D" id="3.40.50.620">
    <property type="entry name" value="HUPs"/>
    <property type="match status" value="2"/>
</dbReference>
<gene>
    <name evidence="12" type="ORF">ENUP19_0093G0030</name>
</gene>
<comment type="cofactor">
    <cofactor evidence="1">
        <name>pyridoxal 5'-phosphate</name>
        <dbReference type="ChEBI" id="CHEBI:597326"/>
    </cofactor>
</comment>
<keyword evidence="7" id="KW-0648">Protein biosynthesis</keyword>
<dbReference type="InterPro" id="IPR015424">
    <property type="entry name" value="PyrdxlP-dep_Trfase"/>
</dbReference>
<dbReference type="Pfam" id="PF00282">
    <property type="entry name" value="Pyridoxal_deC"/>
    <property type="match status" value="1"/>
</dbReference>
<dbReference type="PANTHER" id="PTHR46264">
    <property type="entry name" value="TYROSINE-TRNA LIGASE"/>
    <property type="match status" value="1"/>
</dbReference>
<dbReference type="InterPro" id="IPR002305">
    <property type="entry name" value="aa-tRNA-synth_Ic"/>
</dbReference>
<evidence type="ECO:0000256" key="6">
    <source>
        <dbReference type="ARBA" id="ARBA00022898"/>
    </source>
</evidence>
<keyword evidence="4" id="KW-0547">Nucleotide-binding</keyword>
<evidence type="ECO:0000256" key="1">
    <source>
        <dbReference type="ARBA" id="ARBA00001933"/>
    </source>
</evidence>
<protein>
    <recommendedName>
        <fullName evidence="2">tyrosine--tRNA ligase</fullName>
        <ecNumber evidence="2">6.1.1.1</ecNumber>
    </recommendedName>
    <alternativeName>
        <fullName evidence="10">Tyrosyl-tRNA synthetase</fullName>
    </alternativeName>
</protein>
<dbReference type="InterPro" id="IPR050489">
    <property type="entry name" value="Tyr-tRNA_synthase"/>
</dbReference>
<evidence type="ECO:0000256" key="2">
    <source>
        <dbReference type="ARBA" id="ARBA00013160"/>
    </source>
</evidence>
<evidence type="ECO:0000256" key="10">
    <source>
        <dbReference type="ARBA" id="ARBA00033323"/>
    </source>
</evidence>
<name>A0ABQ0DGY0_9EUKA</name>
<evidence type="ECO:0000256" key="9">
    <source>
        <dbReference type="ARBA" id="ARBA00023239"/>
    </source>
</evidence>
<sequence>MCDFISEQNKVDKEYSEDLKKFIEEYEKESVKFWNKNYLGHMNYDLGRAYYDAFTQTIKYNQNIVAKESSPFASQLEKEYIQTILKLFNYDNGWGHISSCGTISNIEAIWIGRNKSKAKGKRPRYVLAPNDKHYSITKACDILNLELKPLSIDVNVPPNEIALIICVCGTTETGRCDDILFWKKYCEEHDIQLHVDAAYGGYYIYCKKSQYLTETSRTMLENINLADSITIDPHKLGYAPYNTSVLLIKEQKDVQYINSTKDVAYLGVTESSLYTLEGSRSGAFAASLYFGHKYFHNKYPEIMESNLIGANQLMKKIEQSEVFKLYPIHDMGLILFTSTKLPMSYLTNMFCDNKNIEKDRIQLVTTKIEETTYFRVCIMDPHFKDYVNEWFEKLMKEYTEYENNYEKYVQTRFENLLSISEECDTKEELLKMIRSGKEIIAYNGFEPSGRIHIAQAIITVLNVNKLVENGCHVKLYIADWFAQLNHKMGGDLNKIRIVGKYFIEVFKACGINREHVEFVWASEFIKKSPKYWETVLDITTKTTYKRAIRCSQIMGRKEEDNLSVSQLLYPCMQCADVFELGVDVPQLGVDQRKCNMLAREYADKVGIVKPINLAHHMLMGLKGAKAGKMSKSIPDSAIFMEDDENEVNRKIRAAFCDDNIEGNPLFEYIKYILIRWFGEIEIEGNVYKSMDEIADHFKDFDKKLLKETVAMYVNMILQPVREHFEKPGMKELAEQVRSFIVTR</sequence>
<keyword evidence="8" id="KW-0030">Aminoacyl-tRNA synthetase</keyword>
<dbReference type="PANTHER" id="PTHR46264:SF4">
    <property type="entry name" value="TYROSINE--TRNA LIGASE, CYTOPLASMIC"/>
    <property type="match status" value="1"/>
</dbReference>
<dbReference type="Proteomes" id="UP001628156">
    <property type="component" value="Unassembled WGS sequence"/>
</dbReference>
<dbReference type="EMBL" id="BAAFRS010000093">
    <property type="protein sequence ID" value="GAB1222109.1"/>
    <property type="molecule type" value="Genomic_DNA"/>
</dbReference>